<evidence type="ECO:0000256" key="2">
    <source>
        <dbReference type="ARBA" id="ARBA00008053"/>
    </source>
</evidence>
<dbReference type="Proteomes" id="UP000198915">
    <property type="component" value="Unassembled WGS sequence"/>
</dbReference>
<keyword evidence="5 6" id="KW-0472">Membrane</keyword>
<comment type="similarity">
    <text evidence="2">Belongs to the UPF0754 family.</text>
</comment>
<dbReference type="PANTHER" id="PTHR35791:SF1">
    <property type="entry name" value="UPF0754 MEMBRANE PROTEIN YHEB"/>
    <property type="match status" value="1"/>
</dbReference>
<sequence length="385" mass="43827">MNFWMILINVGIGSVIGGVTNELAIRMLFRPLKPWYIGRWRVPFTPGLIPSRRDDIAIQMGRLVEEHLLTMEGVRRALTQSGLENQLADWLNRVAQNWMQDEQSLRHFLQAAAPQMFQEDGAWSESVRQPVLLHWQSFVNRKLYQYEEKTLRELIPAAGKERLESALDSVSQLLLQRFREFLHSPEGQQSLQSMIRGLLGGGGGMFGGLVGMFLGDDKILGKLLPHLDDLLGRPELSQKLREMLGGEADKLLDKNVGEIVQWIGTQQVEDWSRAVFAKLEEQSLRIVDEPVSRLTSPIQEAVTTSLVPRMARWMVDSLEKNVERIFQRLAIREIVTRQVEGFPIERIEEMVVGISGKEFRMITILGFILGGFIGLIQSFLAIWLG</sequence>
<evidence type="ECO:0000256" key="5">
    <source>
        <dbReference type="ARBA" id="ARBA00023136"/>
    </source>
</evidence>
<protein>
    <submittedName>
        <fullName evidence="7">Uncharacterized membrane protein YheB, UPF0754 family</fullName>
    </submittedName>
</protein>
<proteinExistence type="inferred from homology"/>
<organism evidence="7 8">
    <name type="scientific">Brevibacillus centrosporus</name>
    <dbReference type="NCBI Taxonomy" id="54910"/>
    <lineage>
        <taxon>Bacteria</taxon>
        <taxon>Bacillati</taxon>
        <taxon>Bacillota</taxon>
        <taxon>Bacilli</taxon>
        <taxon>Bacillales</taxon>
        <taxon>Paenibacillaceae</taxon>
        <taxon>Brevibacillus</taxon>
    </lineage>
</organism>
<keyword evidence="8" id="KW-1185">Reference proteome</keyword>
<keyword evidence="4 6" id="KW-1133">Transmembrane helix</keyword>
<name>A0A1I3LA81_9BACL</name>
<feature type="transmembrane region" description="Helical" evidence="6">
    <location>
        <begin position="6"/>
        <end position="29"/>
    </location>
</feature>
<reference evidence="8" key="1">
    <citation type="submission" date="2016-10" db="EMBL/GenBank/DDBJ databases">
        <authorList>
            <person name="Varghese N."/>
            <person name="Submissions S."/>
        </authorList>
    </citation>
    <scope>NUCLEOTIDE SEQUENCE [LARGE SCALE GENOMIC DNA]</scope>
    <source>
        <strain evidence="8">OK042</strain>
    </source>
</reference>
<evidence type="ECO:0000256" key="4">
    <source>
        <dbReference type="ARBA" id="ARBA00022989"/>
    </source>
</evidence>
<evidence type="ECO:0000313" key="8">
    <source>
        <dbReference type="Proteomes" id="UP000198915"/>
    </source>
</evidence>
<dbReference type="STRING" id="1884381.SAMN05518846_101238"/>
<dbReference type="PANTHER" id="PTHR35791">
    <property type="entry name" value="UPF0754 MEMBRANE PROTEIN YHEB"/>
    <property type="match status" value="1"/>
</dbReference>
<evidence type="ECO:0000313" key="7">
    <source>
        <dbReference type="EMBL" id="SFI81619.1"/>
    </source>
</evidence>
<dbReference type="RefSeq" id="WP_092266518.1">
    <property type="nucleotide sequence ID" value="NZ_BJOE01000011.1"/>
</dbReference>
<evidence type="ECO:0000256" key="3">
    <source>
        <dbReference type="ARBA" id="ARBA00022692"/>
    </source>
</evidence>
<dbReference type="Pfam" id="PF04286">
    <property type="entry name" value="DUF445"/>
    <property type="match status" value="1"/>
</dbReference>
<accession>A0A1I3LA81</accession>
<dbReference type="InterPro" id="IPR007383">
    <property type="entry name" value="DUF445"/>
</dbReference>
<gene>
    <name evidence="7" type="ORF">SAMN05518846_101238</name>
</gene>
<keyword evidence="3 6" id="KW-0812">Transmembrane</keyword>
<dbReference type="AlphaFoldDB" id="A0A1I3LA81"/>
<feature type="transmembrane region" description="Helical" evidence="6">
    <location>
        <begin position="364"/>
        <end position="384"/>
    </location>
</feature>
<evidence type="ECO:0000256" key="6">
    <source>
        <dbReference type="SAM" id="Phobius"/>
    </source>
</evidence>
<evidence type="ECO:0000256" key="1">
    <source>
        <dbReference type="ARBA" id="ARBA00004308"/>
    </source>
</evidence>
<dbReference type="GO" id="GO:0012505">
    <property type="term" value="C:endomembrane system"/>
    <property type="evidence" value="ECO:0007669"/>
    <property type="project" value="UniProtKB-SubCell"/>
</dbReference>
<dbReference type="EMBL" id="FORT01000001">
    <property type="protein sequence ID" value="SFI81619.1"/>
    <property type="molecule type" value="Genomic_DNA"/>
</dbReference>
<comment type="subcellular location">
    <subcellularLocation>
        <location evidence="1">Endomembrane system</location>
    </subcellularLocation>
</comment>